<dbReference type="InterPro" id="IPR013320">
    <property type="entry name" value="ConA-like_dom_sf"/>
</dbReference>
<keyword evidence="1 3" id="KW-0479">Metal-binding</keyword>
<protein>
    <recommendedName>
        <fullName evidence="5">RING-type domain-containing protein</fullName>
    </recommendedName>
</protein>
<evidence type="ECO:0000259" key="5">
    <source>
        <dbReference type="PROSITE" id="PS50089"/>
    </source>
</evidence>
<dbReference type="AlphaFoldDB" id="A0A816MJM6"/>
<dbReference type="GO" id="GO:0008270">
    <property type="term" value="F:zinc ion binding"/>
    <property type="evidence" value="ECO:0007669"/>
    <property type="project" value="UniProtKB-KW"/>
</dbReference>
<keyword evidence="1 3" id="KW-0863">Zinc-finger</keyword>
<dbReference type="PROSITE" id="PS50089">
    <property type="entry name" value="ZF_RING_2"/>
    <property type="match status" value="1"/>
</dbReference>
<organism evidence="6 8">
    <name type="scientific">Rotaria magnacalcarata</name>
    <dbReference type="NCBI Taxonomy" id="392030"/>
    <lineage>
        <taxon>Eukaryota</taxon>
        <taxon>Metazoa</taxon>
        <taxon>Spiralia</taxon>
        <taxon>Gnathifera</taxon>
        <taxon>Rotifera</taxon>
        <taxon>Eurotatoria</taxon>
        <taxon>Bdelloidea</taxon>
        <taxon>Philodinida</taxon>
        <taxon>Philodinidae</taxon>
        <taxon>Rotaria</taxon>
    </lineage>
</organism>
<sequence length="401" mass="46565">MNNDSNKSVEQCNSIAADRVQGSFDEDLVTCSICHMILWKPVACKTCENSFCSDCINQWQQKQPNKCPFTCHYEERKCIGAILKVLSRLQINCCYMQNGCSVAVPYEGLEKHEQQCDYQFKKCEGCQRELLLKDLAQHQELCDQIDLKCSTCETLFKRKDMKNHKEVQCLKQQLQQQKNQVQELKLEFKQEIQQLKETMEQKLKNQQDTIDQLHVKNEEMQEECLNVIKKQIQLHMMQETFDSIYSNTLKIEEHGLVVVLIDKREHSEVRGRNSYSSGINCIKFQIEKMLNNEWISFGVLSQSTPMASTSFSSPSFYGWGQCTTQTFLNGSNQNGYAGYDGDIKENDLIELIINCETNNIKLINHRSTKRYEIPIDASKCPFPWKLSVNLVNIDDRVRIVR</sequence>
<dbReference type="PANTHER" id="PTHR10131:SF94">
    <property type="entry name" value="TNF RECEPTOR-ASSOCIATED FACTOR 4"/>
    <property type="match status" value="1"/>
</dbReference>
<keyword evidence="2" id="KW-0862">Zinc</keyword>
<dbReference type="SUPFAM" id="SSF57850">
    <property type="entry name" value="RING/U-box"/>
    <property type="match status" value="1"/>
</dbReference>
<dbReference type="Proteomes" id="UP000663856">
    <property type="component" value="Unassembled WGS sequence"/>
</dbReference>
<keyword evidence="9" id="KW-1185">Reference proteome</keyword>
<evidence type="ECO:0000313" key="6">
    <source>
        <dbReference type="EMBL" id="CAF1984277.1"/>
    </source>
</evidence>
<comment type="caution">
    <text evidence="6">The sequence shown here is derived from an EMBL/GenBank/DDBJ whole genome shotgun (WGS) entry which is preliminary data.</text>
</comment>
<keyword evidence="4" id="KW-0175">Coiled coil</keyword>
<evidence type="ECO:0000313" key="9">
    <source>
        <dbReference type="Proteomes" id="UP000663866"/>
    </source>
</evidence>
<feature type="coiled-coil region" evidence="4">
    <location>
        <begin position="164"/>
        <end position="230"/>
    </location>
</feature>
<evidence type="ECO:0000313" key="8">
    <source>
        <dbReference type="Proteomes" id="UP000663856"/>
    </source>
</evidence>
<gene>
    <name evidence="7" type="ORF">OVN521_LOCUS28400</name>
    <name evidence="6" type="ORF">WKI299_LOCUS3943</name>
</gene>
<dbReference type="Gene3D" id="3.30.40.10">
    <property type="entry name" value="Zinc/RING finger domain, C3HC4 (zinc finger)"/>
    <property type="match status" value="2"/>
</dbReference>
<dbReference type="InterPro" id="IPR013083">
    <property type="entry name" value="Znf_RING/FYVE/PHD"/>
</dbReference>
<dbReference type="EMBL" id="CAJNRF010000854">
    <property type="protein sequence ID" value="CAF1984277.1"/>
    <property type="molecule type" value="Genomic_DNA"/>
</dbReference>
<evidence type="ECO:0000256" key="3">
    <source>
        <dbReference type="PROSITE-ProRule" id="PRU00175"/>
    </source>
</evidence>
<dbReference type="Proteomes" id="UP000663866">
    <property type="component" value="Unassembled WGS sequence"/>
</dbReference>
<proteinExistence type="predicted"/>
<accession>A0A816MJM6</accession>
<dbReference type="InterPro" id="IPR043136">
    <property type="entry name" value="B30.2/SPRY_sf"/>
</dbReference>
<name>A0A816MJM6_9BILA</name>
<evidence type="ECO:0000256" key="4">
    <source>
        <dbReference type="SAM" id="Coils"/>
    </source>
</evidence>
<dbReference type="SUPFAM" id="SSF49599">
    <property type="entry name" value="TRAF domain-like"/>
    <property type="match status" value="1"/>
</dbReference>
<dbReference type="PANTHER" id="PTHR10131">
    <property type="entry name" value="TNF RECEPTOR ASSOCIATED FACTOR"/>
    <property type="match status" value="1"/>
</dbReference>
<dbReference type="InterPro" id="IPR001841">
    <property type="entry name" value="Znf_RING"/>
</dbReference>
<reference evidence="6" key="1">
    <citation type="submission" date="2021-02" db="EMBL/GenBank/DDBJ databases">
        <authorList>
            <person name="Nowell W R."/>
        </authorList>
    </citation>
    <scope>NUCLEOTIDE SEQUENCE</scope>
</reference>
<dbReference type="EMBL" id="CAJOBG010008250">
    <property type="protein sequence ID" value="CAF4238901.1"/>
    <property type="molecule type" value="Genomic_DNA"/>
</dbReference>
<evidence type="ECO:0000256" key="2">
    <source>
        <dbReference type="ARBA" id="ARBA00022833"/>
    </source>
</evidence>
<dbReference type="SUPFAM" id="SSF49899">
    <property type="entry name" value="Concanavalin A-like lectins/glucanases"/>
    <property type="match status" value="1"/>
</dbReference>
<evidence type="ECO:0000256" key="1">
    <source>
        <dbReference type="ARBA" id="ARBA00022771"/>
    </source>
</evidence>
<evidence type="ECO:0000313" key="7">
    <source>
        <dbReference type="EMBL" id="CAF4238901.1"/>
    </source>
</evidence>
<dbReference type="Gene3D" id="2.60.120.920">
    <property type="match status" value="1"/>
</dbReference>
<feature type="domain" description="RING-type" evidence="5">
    <location>
        <begin position="31"/>
        <end position="68"/>
    </location>
</feature>